<feature type="coiled-coil region" evidence="4">
    <location>
        <begin position="769"/>
        <end position="856"/>
    </location>
</feature>
<name>A0ABS2DLX3_9BACI</name>
<comment type="subunit">
    <text evidence="2">Heterodimer of SbcC and SbcD.</text>
</comment>
<keyword evidence="7" id="KW-1185">Reference proteome</keyword>
<sequence>MKPIKITMTAFGPYKNREVVDFTELNGHKLFVISGNTGAGKTTIFDAICFALYGDASGEDRNDTRMLRSDFADDEVHTSVEFEFEVKGRTYRVLRQLAHVKAGNKGATGDKYELYETTEGKETPLADRFIVSQVNNKIQGIIGLTKEQFSQIVMLPQGEFRKLLTSETENKEEILRRIFKTHFYKTVTEQLNERRKMAQKHYEERGHERKIHIETIKNSLPEREDSELFTVFSQEFYNTHQVVTGLEAEIEYYDVESKKYQIELNDKSKIVQTFTNELLQSQTINERFELLANRRLFKQNLDQRSVEMKHKETSLGRAEQASHLEIYEKNALEIKQELQSKTIQLTEAESSFNDSVKLQQEAELQFKQEDALISVREILALEIQRLQEFQPTVRELENKKEKLAESYRNLQLLKNKATTLENEVKDKQEKRVHLSSSIKPLEEKVRLLPELLEEISVLREKASALKDFLKYEKELLDAQNKASIEKVSFQKLESELNKLEEGWIQGQASNLAKHLHDGSPCPVCGSEEHPHKAMVTNEVPSKEQLDNKRGEVRLVEQQFYVREAEVNSARQSVEKYNEALKSYGLNAEEANQLYAEISTNGIALSKTIEELKKSRDELAQLKEQYNKLEDELTILSTSHLETINKHSNLNSHYQTERAMYDQSLQSIPEELRSITILEASLIEAIEKKRKLEEKWKLVQSVYQSANEKLATDKARLANAKVTLQEIITKKEKVDREFHDAIEASGFGTVEDYHSSKMNVSAREAVKLELDKYKTDVNTVSVQIKQLEEELADKEMKNLDELKIALAQAEQQLEEIRTHMQKAQNFYEKAMEAKSKILQAEEDVKEVEAELQVIKDLYDVVRGENTKKISFERFLQIEFLEQIIFAANERLKRLSNGQYVLVRSDRLEKRGRQSGLGLDVLDNYTGQFRDVKSLSGGEKFNASLCLALGMADVIQSYEGGISIETMFIDEGFGSLDEESLNKAIDTLIDLQQSGRMIGVISHVQELKQAIPAILEVKKTKEGYSETRFVVS</sequence>
<feature type="domain" description="Rad50/SbcC-type AAA" evidence="5">
    <location>
        <begin position="5"/>
        <end position="218"/>
    </location>
</feature>
<protein>
    <recommendedName>
        <fullName evidence="3">Nuclease SbcCD subunit C</fullName>
    </recommendedName>
</protein>
<organism evidence="6 7">
    <name type="scientific">Bacillus suaedaesalsae</name>
    <dbReference type="NCBI Taxonomy" id="2810349"/>
    <lineage>
        <taxon>Bacteria</taxon>
        <taxon>Bacillati</taxon>
        <taxon>Bacillota</taxon>
        <taxon>Bacilli</taxon>
        <taxon>Bacillales</taxon>
        <taxon>Bacillaceae</taxon>
        <taxon>Bacillus</taxon>
    </lineage>
</organism>
<comment type="caution">
    <text evidence="6">The sequence shown here is derived from an EMBL/GenBank/DDBJ whole genome shotgun (WGS) entry which is preliminary data.</text>
</comment>
<feature type="coiled-coil region" evidence="4">
    <location>
        <begin position="573"/>
        <end position="638"/>
    </location>
</feature>
<dbReference type="EMBL" id="JAFELM010000043">
    <property type="protein sequence ID" value="MBM6619489.1"/>
    <property type="molecule type" value="Genomic_DNA"/>
</dbReference>
<gene>
    <name evidence="6" type="ORF">JR050_17650</name>
</gene>
<accession>A0ABS2DLX3</accession>
<feature type="coiled-coil region" evidence="4">
    <location>
        <begin position="674"/>
        <end position="736"/>
    </location>
</feature>
<dbReference type="PANTHER" id="PTHR32114:SF2">
    <property type="entry name" value="ABC TRANSPORTER ABCH.3"/>
    <property type="match status" value="1"/>
</dbReference>
<reference evidence="6 7" key="1">
    <citation type="submission" date="2021-02" db="EMBL/GenBank/DDBJ databases">
        <title>Bacillus sp. RD4P76, an endophyte from a halophyte.</title>
        <authorList>
            <person name="Sun J.-Q."/>
        </authorList>
    </citation>
    <scope>NUCLEOTIDE SEQUENCE [LARGE SCALE GENOMIC DNA]</scope>
    <source>
        <strain evidence="6 7">RD4P76</strain>
    </source>
</reference>
<proteinExistence type="inferred from homology"/>
<evidence type="ECO:0000313" key="6">
    <source>
        <dbReference type="EMBL" id="MBM6619489.1"/>
    </source>
</evidence>
<evidence type="ECO:0000256" key="1">
    <source>
        <dbReference type="ARBA" id="ARBA00006930"/>
    </source>
</evidence>
<dbReference type="RefSeq" id="WP_204204967.1">
    <property type="nucleotide sequence ID" value="NZ_JAFELM010000043.1"/>
</dbReference>
<evidence type="ECO:0000313" key="7">
    <source>
        <dbReference type="Proteomes" id="UP001518925"/>
    </source>
</evidence>
<dbReference type="Proteomes" id="UP001518925">
    <property type="component" value="Unassembled WGS sequence"/>
</dbReference>
<dbReference type="Gene3D" id="3.40.50.300">
    <property type="entry name" value="P-loop containing nucleotide triphosphate hydrolases"/>
    <property type="match status" value="2"/>
</dbReference>
<dbReference type="InterPro" id="IPR038729">
    <property type="entry name" value="Rad50/SbcC_AAA"/>
</dbReference>
<dbReference type="Pfam" id="PF13476">
    <property type="entry name" value="AAA_23"/>
    <property type="match status" value="1"/>
</dbReference>
<evidence type="ECO:0000259" key="5">
    <source>
        <dbReference type="Pfam" id="PF13476"/>
    </source>
</evidence>
<evidence type="ECO:0000256" key="4">
    <source>
        <dbReference type="SAM" id="Coils"/>
    </source>
</evidence>
<evidence type="ECO:0000256" key="2">
    <source>
        <dbReference type="ARBA" id="ARBA00011322"/>
    </source>
</evidence>
<dbReference type="SUPFAM" id="SSF52540">
    <property type="entry name" value="P-loop containing nucleoside triphosphate hydrolases"/>
    <property type="match status" value="1"/>
</dbReference>
<dbReference type="PANTHER" id="PTHR32114">
    <property type="entry name" value="ABC TRANSPORTER ABCH.3"/>
    <property type="match status" value="1"/>
</dbReference>
<dbReference type="Pfam" id="PF13558">
    <property type="entry name" value="SbcC_Walker_B"/>
    <property type="match status" value="1"/>
</dbReference>
<comment type="similarity">
    <text evidence="1">Belongs to the SMC family. SbcC subfamily.</text>
</comment>
<evidence type="ECO:0000256" key="3">
    <source>
        <dbReference type="ARBA" id="ARBA00013368"/>
    </source>
</evidence>
<dbReference type="InterPro" id="IPR027417">
    <property type="entry name" value="P-loop_NTPase"/>
</dbReference>
<keyword evidence="4" id="KW-0175">Coiled coil</keyword>
<feature type="coiled-coil region" evidence="4">
    <location>
        <begin position="393"/>
        <end position="430"/>
    </location>
</feature>